<sequence>MEPKVAVVLAADLPADALPGDVARAVTGLFLAVDILDATTEGPESSLIGGSGVVLLGDQLLPLELLGELCLYLDGELVAAESAAELGDPVTRVAWLSSEVEGLQAGDAVLLGSPADSVPATPGTLLLEGPLGSMLSANLRCAA</sequence>
<evidence type="ECO:0000313" key="1">
    <source>
        <dbReference type="EMBL" id="PQP14213.1"/>
    </source>
</evidence>
<dbReference type="AlphaFoldDB" id="A0A2S8IHG9"/>
<dbReference type="Proteomes" id="UP000239290">
    <property type="component" value="Unassembled WGS sequence"/>
</dbReference>
<dbReference type="InterPro" id="IPR036663">
    <property type="entry name" value="Fumarylacetoacetase_C_sf"/>
</dbReference>
<dbReference type="EMBL" id="PUIO01000091">
    <property type="protein sequence ID" value="PQP14213.1"/>
    <property type="molecule type" value="Genomic_DNA"/>
</dbReference>
<comment type="caution">
    <text evidence="1">The sequence shown here is derived from an EMBL/GenBank/DDBJ whole genome shotgun (WGS) entry which is preliminary data.</text>
</comment>
<evidence type="ECO:0000313" key="2">
    <source>
        <dbReference type="Proteomes" id="UP000239290"/>
    </source>
</evidence>
<evidence type="ECO:0008006" key="3">
    <source>
        <dbReference type="Google" id="ProtNLM"/>
    </source>
</evidence>
<reference evidence="2" key="1">
    <citation type="submission" date="2018-02" db="EMBL/GenBank/DDBJ databases">
        <title>Draft genome sequencing of Rhodococcus opacus KU647198.</title>
        <authorList>
            <person name="Zheng B.-X."/>
        </authorList>
    </citation>
    <scope>NUCLEOTIDE SEQUENCE [LARGE SCALE GENOMIC DNA]</scope>
    <source>
        <strain evidence="2">04-OD7</strain>
    </source>
</reference>
<dbReference type="PANTHER" id="PTHR30143">
    <property type="entry name" value="ACID HYDRATASE"/>
    <property type="match status" value="1"/>
</dbReference>
<accession>A0A2S8IHG9</accession>
<dbReference type="GO" id="GO:0005737">
    <property type="term" value="C:cytoplasm"/>
    <property type="evidence" value="ECO:0007669"/>
    <property type="project" value="TreeGrafter"/>
</dbReference>
<protein>
    <recommendedName>
        <fullName evidence="3">2-keto-4-pentenoate hydratase</fullName>
    </recommendedName>
</protein>
<dbReference type="InterPro" id="IPR050772">
    <property type="entry name" value="Hydratase-Decarb/MhpD_sf"/>
</dbReference>
<gene>
    <name evidence="1" type="ORF">C5613_41175</name>
</gene>
<dbReference type="GO" id="GO:0008684">
    <property type="term" value="F:2-oxopent-4-enoate hydratase activity"/>
    <property type="evidence" value="ECO:0007669"/>
    <property type="project" value="TreeGrafter"/>
</dbReference>
<organism evidence="1 2">
    <name type="scientific">Rhodococcus opacus</name>
    <name type="common">Nocardia opaca</name>
    <dbReference type="NCBI Taxonomy" id="37919"/>
    <lineage>
        <taxon>Bacteria</taxon>
        <taxon>Bacillati</taxon>
        <taxon>Actinomycetota</taxon>
        <taxon>Actinomycetes</taxon>
        <taxon>Mycobacteriales</taxon>
        <taxon>Nocardiaceae</taxon>
        <taxon>Rhodococcus</taxon>
    </lineage>
</organism>
<dbReference type="PANTHER" id="PTHR30143:SF0">
    <property type="entry name" value="2-KETO-4-PENTENOATE HYDRATASE"/>
    <property type="match status" value="1"/>
</dbReference>
<proteinExistence type="predicted"/>
<dbReference type="Gene3D" id="3.90.850.10">
    <property type="entry name" value="Fumarylacetoacetase-like, C-terminal domain"/>
    <property type="match status" value="1"/>
</dbReference>
<dbReference type="SUPFAM" id="SSF56529">
    <property type="entry name" value="FAH"/>
    <property type="match status" value="1"/>
</dbReference>
<name>A0A2S8IHG9_RHOOP</name>